<name>F0SVU8_SYNGF</name>
<dbReference type="Proteomes" id="UP000007488">
    <property type="component" value="Chromosome"/>
</dbReference>
<sequence length="928" mass="101405">MSENGQGDGLRPASFALRTEMEIAGQPFEAMLAKVNGGVVLRAVWRNERQSPFGLAQLMGHFAARLPAFFAWEIVIESCGLTFYSADHRADFKLAVKDYGDLSLNTRLEGENRAYELAFRLRDLRFRLADLPVIGKLVEPGDGLSLRSFGVSYTPGRSLTLFLDGGVVLGGSRTDLPLRYEKELSPAPLPIRAGQTGGGIAAATEEGLDAPLTEVKWFNVQKSFKGLTILRIGFVMEDSKLKLCLDARFTLSVLDLELYEMYVTLSLAGDWTLGFGISGLMVTVDKPPVSIGGGLYKAPHETLYNGKLVLKFGKFALTALGSYGELENGTASFFLYLLLGYPLGGPPCFFVTGLALGFGVNRRFRLPRLEEVPSFPLVAAAMNRPGNGLTPATKPAAALSVLSDWISPSQGDYFVTAGVRFESFGMAESFLLATVEFGSRVRVSLLGLSTVSMPPQVQAGKSPIAYAELALRATISPDEGIFEVVGALTGESYILDRNCRLSGGFAFCLWTKGDHKGDFLITLGGCHHPLFVNTHYPVMDKVGVNWTIVKGLTLVADAYFALTPNCMMAGARLELAYTDGSFRAWVRASMELLLQWKPFFYDIAVSVSIGVSFILIFKRVKLEIGADLHLWGPDFSGKVTIHLHIFDVTIHFGKPRELPQALDWSGFYRDFLSAEDGKNRALRASQGAQLCSVYISDGLLREVETERLYVINPYRLRLTTHSKMPSTRIQRPDGGLIAACGKPLGIVPMGKTALTAEQTVAVSRLKGGQWVDVSGCFGFQEELDNLSPALWGTKAPGVNEPLIDHVLVGVQITPCPVAEAFLLPAADRWYALEELLRPEDCSGKETSWRQTAAPAGTDYRNRKPLAALRDTLACNERREAVLAELERRFHPLASPCFKGLGRMPEAYLNAEPTLRTTGAGMLKSGRRS</sequence>
<evidence type="ECO:0000313" key="3">
    <source>
        <dbReference type="Proteomes" id="UP000007488"/>
    </source>
</evidence>
<dbReference type="OrthoDB" id="535891at2"/>
<dbReference type="eggNOG" id="ENOG502Z7M5">
    <property type="taxonomic scope" value="Bacteria"/>
</dbReference>
<accession>F0SVU8</accession>
<dbReference type="KEGG" id="sgy:Sgly_1349"/>
<dbReference type="EMBL" id="CP002547">
    <property type="protein sequence ID" value="ADY55654.1"/>
    <property type="molecule type" value="Genomic_DNA"/>
</dbReference>
<reference evidence="2 3" key="1">
    <citation type="journal article" date="2011" name="Stand. Genomic Sci.">
        <title>Complete genome sequence of Syntrophobotulus glycolicus type strain (FlGlyR).</title>
        <authorList>
            <person name="Han C."/>
            <person name="Mwirichia R."/>
            <person name="Chertkov O."/>
            <person name="Held B."/>
            <person name="Lapidus A."/>
            <person name="Nolan M."/>
            <person name="Lucas S."/>
            <person name="Hammon N."/>
            <person name="Deshpande S."/>
            <person name="Cheng J.F."/>
            <person name="Tapia R."/>
            <person name="Goodwin L."/>
            <person name="Pitluck S."/>
            <person name="Huntemann M."/>
            <person name="Liolios K."/>
            <person name="Ivanova N."/>
            <person name="Pagani I."/>
            <person name="Mavromatis K."/>
            <person name="Ovchinikova G."/>
            <person name="Pati A."/>
            <person name="Chen A."/>
            <person name="Palaniappan K."/>
            <person name="Land M."/>
            <person name="Hauser L."/>
            <person name="Brambilla E.M."/>
            <person name="Rohde M."/>
            <person name="Spring S."/>
            <person name="Sikorski J."/>
            <person name="Goker M."/>
            <person name="Woyke T."/>
            <person name="Bristow J."/>
            <person name="Eisen J.A."/>
            <person name="Markowitz V."/>
            <person name="Hugenholtz P."/>
            <person name="Kyrpides N.C."/>
            <person name="Klenk H.P."/>
            <person name="Detter J.C."/>
        </authorList>
    </citation>
    <scope>NUCLEOTIDE SEQUENCE [LARGE SCALE GENOMIC DNA]</scope>
    <source>
        <strain evidence="3">DSM 8271 / FlGlyR</strain>
    </source>
</reference>
<reference evidence="3" key="2">
    <citation type="submission" date="2011-02" db="EMBL/GenBank/DDBJ databases">
        <title>The complete genome of Syntrophobotulus glycolicus DSM 8271.</title>
        <authorList>
            <person name="Lucas S."/>
            <person name="Copeland A."/>
            <person name="Lapidus A."/>
            <person name="Bruce D."/>
            <person name="Goodwin L."/>
            <person name="Pitluck S."/>
            <person name="Kyrpides N."/>
            <person name="Mavromatis K."/>
            <person name="Pagani I."/>
            <person name="Ivanova N."/>
            <person name="Mikhailova N."/>
            <person name="Chertkov O."/>
            <person name="Held B."/>
            <person name="Detter J.C."/>
            <person name="Tapia R."/>
            <person name="Han C."/>
            <person name="Land M."/>
            <person name="Hauser L."/>
            <person name="Markowitz V."/>
            <person name="Cheng J.-F."/>
            <person name="Hugenholtz P."/>
            <person name="Woyke T."/>
            <person name="Wu D."/>
            <person name="Spring S."/>
            <person name="Schroeder M."/>
            <person name="Brambilla E."/>
            <person name="Klenk H.-P."/>
            <person name="Eisen J.A."/>
        </authorList>
    </citation>
    <scope>NUCLEOTIDE SEQUENCE [LARGE SCALE GENOMIC DNA]</scope>
    <source>
        <strain evidence="3">DSM 8271 / FlGlyR</strain>
    </source>
</reference>
<keyword evidence="3" id="KW-1185">Reference proteome</keyword>
<dbReference type="InterPro" id="IPR046538">
    <property type="entry name" value="DUF6603"/>
</dbReference>
<dbReference type="AlphaFoldDB" id="F0SVU8"/>
<dbReference type="RefSeq" id="WP_013624524.1">
    <property type="nucleotide sequence ID" value="NC_015172.1"/>
</dbReference>
<protein>
    <recommendedName>
        <fullName evidence="1">DUF6603 domain-containing protein</fullName>
    </recommendedName>
</protein>
<dbReference type="HOGENOM" id="CLU_314935_0_0_9"/>
<feature type="domain" description="DUF6603" evidence="1">
    <location>
        <begin position="220"/>
        <end position="709"/>
    </location>
</feature>
<evidence type="ECO:0000259" key="1">
    <source>
        <dbReference type="Pfam" id="PF20248"/>
    </source>
</evidence>
<evidence type="ECO:0000313" key="2">
    <source>
        <dbReference type="EMBL" id="ADY55654.1"/>
    </source>
</evidence>
<proteinExistence type="predicted"/>
<dbReference type="STRING" id="645991.Sgly_1349"/>
<dbReference type="Pfam" id="PF20248">
    <property type="entry name" value="DUF6603"/>
    <property type="match status" value="1"/>
</dbReference>
<gene>
    <name evidence="2" type="ordered locus">Sgly_1349</name>
</gene>
<organism evidence="2 3">
    <name type="scientific">Syntrophobotulus glycolicus (strain DSM 8271 / FlGlyR)</name>
    <dbReference type="NCBI Taxonomy" id="645991"/>
    <lineage>
        <taxon>Bacteria</taxon>
        <taxon>Bacillati</taxon>
        <taxon>Bacillota</taxon>
        <taxon>Clostridia</taxon>
        <taxon>Eubacteriales</taxon>
        <taxon>Desulfitobacteriaceae</taxon>
        <taxon>Syntrophobotulus</taxon>
    </lineage>
</organism>